<name>A0A8S5UWV6_9CAUD</name>
<proteinExistence type="predicted"/>
<reference evidence="1" key="1">
    <citation type="journal article" date="2021" name="Proc. Natl. Acad. Sci. U.S.A.">
        <title>A Catalog of Tens of Thousands of Viruses from Human Metagenomes Reveals Hidden Associations with Chronic Diseases.</title>
        <authorList>
            <person name="Tisza M.J."/>
            <person name="Buck C.B."/>
        </authorList>
    </citation>
    <scope>NUCLEOTIDE SEQUENCE</scope>
    <source>
        <strain evidence="1">CtzO58</strain>
    </source>
</reference>
<organism evidence="1">
    <name type="scientific">Siphoviridae sp. ctzO58</name>
    <dbReference type="NCBI Taxonomy" id="2825748"/>
    <lineage>
        <taxon>Viruses</taxon>
        <taxon>Duplodnaviria</taxon>
        <taxon>Heunggongvirae</taxon>
        <taxon>Uroviricota</taxon>
        <taxon>Caudoviricetes</taxon>
    </lineage>
</organism>
<protein>
    <submittedName>
        <fullName evidence="1">Uncharacterized protein</fullName>
    </submittedName>
</protein>
<accession>A0A8S5UWV6</accession>
<dbReference type="EMBL" id="BK016157">
    <property type="protein sequence ID" value="DAF98931.1"/>
    <property type="molecule type" value="Genomic_DNA"/>
</dbReference>
<evidence type="ECO:0000313" key="1">
    <source>
        <dbReference type="EMBL" id="DAF98931.1"/>
    </source>
</evidence>
<sequence length="156" mass="18284">MTSNEYIINELNLLLEKIQNIRVRYEFDQMSSMHIIEIVPDDVYRNDALYLEWEDDLFSRFIEKFPTENICFISDKSYIEVKNPIFVKEGAGFASFSCKDENSFSLRKSEITPKFHEMPFTWISLAPIGCETYSFSQQSGAQFRVEINNDNYPKAA</sequence>